<dbReference type="GO" id="GO:0032993">
    <property type="term" value="C:protein-DNA complex"/>
    <property type="evidence" value="ECO:0007669"/>
    <property type="project" value="TreeGrafter"/>
</dbReference>
<dbReference type="InterPro" id="IPR036388">
    <property type="entry name" value="WH-like_DNA-bd_sf"/>
</dbReference>
<dbReference type="PANTHER" id="PTHR30346">
    <property type="entry name" value="TRANSCRIPTIONAL DUAL REGULATOR HCAR-RELATED"/>
    <property type="match status" value="1"/>
</dbReference>
<sequence length="304" mass="32310">MELRHLRHFVALAEELSFTRAASRELIVQSGLSSSVRALEREVGAKLFVRGSRPVRLTAEGLALLPAARRTLDAAAAAHQAVQGVRGLLTGSLRIGAYPVDMRLLPLPAWLADFSDAHPGLEITVRQAGGADMARMVAEGELDCSLLDPVPGIVPGLRVLPLARETLMVACPAKHPLISEGEVTLERLSREPFVETDPSWTTRMRTDSAFAAAGLHRRITCEVADWTLLINLVGAGLGVALVPPSCAHVAQAGSPDDGPVSLLPLAAEPLIREIALVLPAADASSPAARRFATYAQAKAPEHRL</sequence>
<evidence type="ECO:0000256" key="2">
    <source>
        <dbReference type="ARBA" id="ARBA00023015"/>
    </source>
</evidence>
<dbReference type="Gene3D" id="3.40.190.290">
    <property type="match status" value="1"/>
</dbReference>
<evidence type="ECO:0000256" key="1">
    <source>
        <dbReference type="ARBA" id="ARBA00009437"/>
    </source>
</evidence>
<dbReference type="FunFam" id="1.10.10.10:FF:000001">
    <property type="entry name" value="LysR family transcriptional regulator"/>
    <property type="match status" value="1"/>
</dbReference>
<organism evidence="6">
    <name type="scientific">Streptomyces sp. SID12501</name>
    <dbReference type="NCBI Taxonomy" id="2706042"/>
    <lineage>
        <taxon>Bacteria</taxon>
        <taxon>Bacillati</taxon>
        <taxon>Actinomycetota</taxon>
        <taxon>Actinomycetes</taxon>
        <taxon>Kitasatosporales</taxon>
        <taxon>Streptomycetaceae</taxon>
        <taxon>Streptomyces</taxon>
    </lineage>
</organism>
<comment type="caution">
    <text evidence="6">The sequence shown here is derived from an EMBL/GenBank/DDBJ whole genome shotgun (WGS) entry which is preliminary data.</text>
</comment>
<dbReference type="Gene3D" id="1.10.10.10">
    <property type="entry name" value="Winged helix-like DNA-binding domain superfamily/Winged helix DNA-binding domain"/>
    <property type="match status" value="1"/>
</dbReference>
<dbReference type="PROSITE" id="PS50931">
    <property type="entry name" value="HTH_LYSR"/>
    <property type="match status" value="1"/>
</dbReference>
<dbReference type="Pfam" id="PF00126">
    <property type="entry name" value="HTH_1"/>
    <property type="match status" value="1"/>
</dbReference>
<dbReference type="PANTHER" id="PTHR30346:SF28">
    <property type="entry name" value="HTH-TYPE TRANSCRIPTIONAL REGULATOR CYNR"/>
    <property type="match status" value="1"/>
</dbReference>
<comment type="similarity">
    <text evidence="1">Belongs to the LysR transcriptional regulatory family.</text>
</comment>
<dbReference type="InterPro" id="IPR005119">
    <property type="entry name" value="LysR_subst-bd"/>
</dbReference>
<dbReference type="InterPro" id="IPR036390">
    <property type="entry name" value="WH_DNA-bd_sf"/>
</dbReference>
<dbReference type="InterPro" id="IPR000847">
    <property type="entry name" value="LysR_HTH_N"/>
</dbReference>
<keyword evidence="4" id="KW-0804">Transcription</keyword>
<dbReference type="GO" id="GO:0003677">
    <property type="term" value="F:DNA binding"/>
    <property type="evidence" value="ECO:0007669"/>
    <property type="project" value="UniProtKB-KW"/>
</dbReference>
<dbReference type="GO" id="GO:0003700">
    <property type="term" value="F:DNA-binding transcription factor activity"/>
    <property type="evidence" value="ECO:0007669"/>
    <property type="project" value="InterPro"/>
</dbReference>
<gene>
    <name evidence="6" type="ORF">G3I71_20030</name>
</gene>
<name>A0A6B3BUQ4_9ACTN</name>
<dbReference type="PRINTS" id="PR00039">
    <property type="entry name" value="HTHLYSR"/>
</dbReference>
<feature type="domain" description="HTH lysR-type" evidence="5">
    <location>
        <begin position="1"/>
        <end position="58"/>
    </location>
</feature>
<accession>A0A6B3BUQ4</accession>
<dbReference type="SUPFAM" id="SSF46785">
    <property type="entry name" value="Winged helix' DNA-binding domain"/>
    <property type="match status" value="1"/>
</dbReference>
<keyword evidence="3" id="KW-0238">DNA-binding</keyword>
<protein>
    <submittedName>
        <fullName evidence="6">LysR family transcriptional regulator</fullName>
    </submittedName>
</protein>
<dbReference type="AlphaFoldDB" id="A0A6B3BUQ4"/>
<evidence type="ECO:0000256" key="3">
    <source>
        <dbReference type="ARBA" id="ARBA00023125"/>
    </source>
</evidence>
<keyword evidence="2" id="KW-0805">Transcription regulation</keyword>
<proteinExistence type="inferred from homology"/>
<evidence type="ECO:0000256" key="4">
    <source>
        <dbReference type="ARBA" id="ARBA00023163"/>
    </source>
</evidence>
<evidence type="ECO:0000259" key="5">
    <source>
        <dbReference type="PROSITE" id="PS50931"/>
    </source>
</evidence>
<evidence type="ECO:0000313" key="6">
    <source>
        <dbReference type="EMBL" id="NEC88059.1"/>
    </source>
</evidence>
<dbReference type="EMBL" id="JAAGLU010000015">
    <property type="protein sequence ID" value="NEC88059.1"/>
    <property type="molecule type" value="Genomic_DNA"/>
</dbReference>
<reference evidence="6" key="1">
    <citation type="submission" date="2020-01" db="EMBL/GenBank/DDBJ databases">
        <title>Insect and environment-associated Actinomycetes.</title>
        <authorList>
            <person name="Currrie C."/>
            <person name="Chevrette M."/>
            <person name="Carlson C."/>
            <person name="Stubbendieck R."/>
            <person name="Wendt-Pienkowski E."/>
        </authorList>
    </citation>
    <scope>NUCLEOTIDE SEQUENCE</scope>
    <source>
        <strain evidence="6">SID12501</strain>
    </source>
</reference>
<dbReference type="SUPFAM" id="SSF53850">
    <property type="entry name" value="Periplasmic binding protein-like II"/>
    <property type="match status" value="1"/>
</dbReference>
<dbReference type="RefSeq" id="WP_164316174.1">
    <property type="nucleotide sequence ID" value="NZ_JAAGLU010000015.1"/>
</dbReference>
<dbReference type="Pfam" id="PF03466">
    <property type="entry name" value="LysR_substrate"/>
    <property type="match status" value="1"/>
</dbReference>